<gene>
    <name evidence="1" type="ORF">ThimaDRAFT_4215</name>
</gene>
<dbReference type="AlphaFoldDB" id="F9UH42"/>
<dbReference type="EMBL" id="AFWV01000017">
    <property type="protein sequence ID" value="EGV16446.1"/>
    <property type="molecule type" value="Genomic_DNA"/>
</dbReference>
<evidence type="ECO:0000313" key="1">
    <source>
        <dbReference type="EMBL" id="EGV16446.1"/>
    </source>
</evidence>
<dbReference type="Proteomes" id="UP000005459">
    <property type="component" value="Unassembled WGS sequence"/>
</dbReference>
<organism evidence="1 2">
    <name type="scientific">Thiocapsa marina 5811</name>
    <dbReference type="NCBI Taxonomy" id="768671"/>
    <lineage>
        <taxon>Bacteria</taxon>
        <taxon>Pseudomonadati</taxon>
        <taxon>Pseudomonadota</taxon>
        <taxon>Gammaproteobacteria</taxon>
        <taxon>Chromatiales</taxon>
        <taxon>Chromatiaceae</taxon>
        <taxon>Thiocapsa</taxon>
    </lineage>
</organism>
<reference evidence="1 2" key="1">
    <citation type="submission" date="2011-06" db="EMBL/GenBank/DDBJ databases">
        <title>The draft genome of Thiocapsa marina 5811.</title>
        <authorList>
            <consortium name="US DOE Joint Genome Institute (JGI-PGF)"/>
            <person name="Lucas S."/>
            <person name="Han J."/>
            <person name="Cheng J.-F."/>
            <person name="Goodwin L."/>
            <person name="Pitluck S."/>
            <person name="Peters L."/>
            <person name="Land M.L."/>
            <person name="Hauser L."/>
            <person name="Vogl K."/>
            <person name="Liu Z."/>
            <person name="Imhoff J."/>
            <person name="Thiel V."/>
            <person name="Frigaard N.-U."/>
            <person name="Bryant D."/>
            <person name="Woyke T.J."/>
        </authorList>
    </citation>
    <scope>NUCLEOTIDE SEQUENCE [LARGE SCALE GENOMIC DNA]</scope>
    <source>
        <strain evidence="1 2">5811</strain>
    </source>
</reference>
<proteinExistence type="predicted"/>
<dbReference type="eggNOG" id="ENOG50348FV">
    <property type="taxonomic scope" value="Bacteria"/>
</dbReference>
<protein>
    <submittedName>
        <fullName evidence="1">Uncharacterized protein</fullName>
    </submittedName>
</protein>
<evidence type="ECO:0000313" key="2">
    <source>
        <dbReference type="Proteomes" id="UP000005459"/>
    </source>
</evidence>
<sequence>MTCGHLAAPGTEVNSPSAFGSYLKDHAVRLPQDCSLKQMVEWGWISPILRVALSRSALDSWNNFPVSPMVGTESCLADDRWTLTLWSNVVTSQVGLKPGNGEPMWWTHFLDDLGEPLTQEVLKHVIDPANPMLRPQPFQQTSSGREIAPWIDFFAYWQSYQVAELLGAVSFVIRATPEFNERTAGGEEFRLALIDAQVRRVKSRWQKRRSTYEWLSRFRVILAAWSSTKRPWSDVETAAHALAAKYRLTGPRVVTKIRNVLLVTWQDWANVDDVALPGGYKLRALLRQDIEYALVLAEILSGSEVDFLAPFWTNSDRRSRRWAQLIDALPWEAELARYHFPDLAMMYLESHVTVVPSSFSLDAEEIRSVISAYWSRSRPLRRFCLAFYRLHKELSDEDLGAEQGVVRSNERIEQLLLTVLNAEKLLVSIAQNRNGGSGDRKTRKIAKDQLNFTLGKFRLHGNDVGRKSREAAKRLLDAYADLYDLGSRGDRIFVSADAVESGSVQADYFVAAFVNFVIVRNYAAHHDSLDSQLVFRNECDVGEHQGRVALRSVLSVVITCLQLDR</sequence>
<accession>F9UH42</accession>
<name>F9UH42_9GAMM</name>
<keyword evidence="2" id="KW-1185">Reference proteome</keyword>